<name>A0ABZ2PM22_9NOCA</name>
<sequence length="68" mass="7433">MRIRTTYGPPLPGELAAQLARAIALAEIVGAQHRRADDNADTGQPTSAHRAAMRPNMRVELIAARRCR</sequence>
<dbReference type="RefSeq" id="WP_338891384.1">
    <property type="nucleotide sequence ID" value="NZ_CP147846.1"/>
</dbReference>
<reference evidence="1 2" key="1">
    <citation type="submission" date="2024-03" db="EMBL/GenBank/DDBJ databases">
        <title>Natural products discovery in diverse microorganisms through a two-stage MS feature dereplication strategy.</title>
        <authorList>
            <person name="Zhang R."/>
        </authorList>
    </citation>
    <scope>NUCLEOTIDE SEQUENCE [LARGE SCALE GENOMIC DNA]</scope>
    <source>
        <strain evidence="1 2">18930</strain>
    </source>
</reference>
<accession>A0ABZ2PM22</accession>
<dbReference type="EMBL" id="CP147846">
    <property type="protein sequence ID" value="WXG70165.1"/>
    <property type="molecule type" value="Genomic_DNA"/>
</dbReference>
<evidence type="ECO:0008006" key="3">
    <source>
        <dbReference type="Google" id="ProtNLM"/>
    </source>
</evidence>
<proteinExistence type="predicted"/>
<gene>
    <name evidence="1" type="ORF">WDS16_06495</name>
</gene>
<evidence type="ECO:0000313" key="1">
    <source>
        <dbReference type="EMBL" id="WXG70165.1"/>
    </source>
</evidence>
<evidence type="ECO:0000313" key="2">
    <source>
        <dbReference type="Proteomes" id="UP001432000"/>
    </source>
</evidence>
<dbReference type="Proteomes" id="UP001432000">
    <property type="component" value="Chromosome"/>
</dbReference>
<keyword evidence="2" id="KW-1185">Reference proteome</keyword>
<organism evidence="1 2">
    <name type="scientific">Rhodococcus sovatensis</name>
    <dbReference type="NCBI Taxonomy" id="1805840"/>
    <lineage>
        <taxon>Bacteria</taxon>
        <taxon>Bacillati</taxon>
        <taxon>Actinomycetota</taxon>
        <taxon>Actinomycetes</taxon>
        <taxon>Mycobacteriales</taxon>
        <taxon>Nocardiaceae</taxon>
        <taxon>Rhodococcus</taxon>
    </lineage>
</organism>
<protein>
    <recommendedName>
        <fullName evidence="3">Acyl-CoA carboxylase epsilon subunit</fullName>
    </recommendedName>
</protein>